<accession>A0AAN6N7J7</accession>
<organism evidence="2 3">
    <name type="scientific">Diplogelasinospora grovesii</name>
    <dbReference type="NCBI Taxonomy" id="303347"/>
    <lineage>
        <taxon>Eukaryota</taxon>
        <taxon>Fungi</taxon>
        <taxon>Dikarya</taxon>
        <taxon>Ascomycota</taxon>
        <taxon>Pezizomycotina</taxon>
        <taxon>Sordariomycetes</taxon>
        <taxon>Sordariomycetidae</taxon>
        <taxon>Sordariales</taxon>
        <taxon>Diplogelasinosporaceae</taxon>
        <taxon>Diplogelasinospora</taxon>
    </lineage>
</organism>
<dbReference type="Pfam" id="PF24968">
    <property type="entry name" value="DUF7770"/>
    <property type="match status" value="1"/>
</dbReference>
<name>A0AAN6N7J7_9PEZI</name>
<comment type="caution">
    <text evidence="2">The sequence shown here is derived from an EMBL/GenBank/DDBJ whole genome shotgun (WGS) entry which is preliminary data.</text>
</comment>
<evidence type="ECO:0000313" key="3">
    <source>
        <dbReference type="Proteomes" id="UP001303473"/>
    </source>
</evidence>
<evidence type="ECO:0000259" key="1">
    <source>
        <dbReference type="Pfam" id="PF24968"/>
    </source>
</evidence>
<feature type="domain" description="DUF7770" evidence="1">
    <location>
        <begin position="60"/>
        <end position="189"/>
    </location>
</feature>
<protein>
    <recommendedName>
        <fullName evidence="1">DUF7770 domain-containing protein</fullName>
    </recommendedName>
</protein>
<dbReference type="Proteomes" id="UP001303473">
    <property type="component" value="Unassembled WGS sequence"/>
</dbReference>
<proteinExistence type="predicted"/>
<gene>
    <name evidence="2" type="ORF">QBC46DRAFT_385780</name>
</gene>
<dbReference type="AlphaFoldDB" id="A0AAN6N7J7"/>
<dbReference type="EMBL" id="MU853798">
    <property type="protein sequence ID" value="KAK3940290.1"/>
    <property type="molecule type" value="Genomic_DNA"/>
</dbReference>
<sequence length="221" mass="24967">MSRPSRDRVHRLVYPVAELLANRHTSAGHFFFNHDGSLASNVRDAGVISSYAAVLPPEAAASEPNRWIFVLRTGEQPTIAIELKQTDPLGNNTAVCCSNGPRVLETGELEGCAKTWALATRDGSVVGDWIDRLVETGSTRYRLDQGLGSRWWMDCALLQWRSFFTWPHHDVDDLKIWIRLEWDMDGAPKPPGEIQRLKLGKRLKLDRGEWLEAARDADMFN</sequence>
<evidence type="ECO:0000313" key="2">
    <source>
        <dbReference type="EMBL" id="KAK3940290.1"/>
    </source>
</evidence>
<keyword evidence="3" id="KW-1185">Reference proteome</keyword>
<reference evidence="3" key="1">
    <citation type="journal article" date="2023" name="Mol. Phylogenet. Evol.">
        <title>Genome-scale phylogeny and comparative genomics of the fungal order Sordariales.</title>
        <authorList>
            <person name="Hensen N."/>
            <person name="Bonometti L."/>
            <person name="Westerberg I."/>
            <person name="Brannstrom I.O."/>
            <person name="Guillou S."/>
            <person name="Cros-Aarteil S."/>
            <person name="Calhoun S."/>
            <person name="Haridas S."/>
            <person name="Kuo A."/>
            <person name="Mondo S."/>
            <person name="Pangilinan J."/>
            <person name="Riley R."/>
            <person name="LaButti K."/>
            <person name="Andreopoulos B."/>
            <person name="Lipzen A."/>
            <person name="Chen C."/>
            <person name="Yan M."/>
            <person name="Daum C."/>
            <person name="Ng V."/>
            <person name="Clum A."/>
            <person name="Steindorff A."/>
            <person name="Ohm R.A."/>
            <person name="Martin F."/>
            <person name="Silar P."/>
            <person name="Natvig D.O."/>
            <person name="Lalanne C."/>
            <person name="Gautier V."/>
            <person name="Ament-Velasquez S.L."/>
            <person name="Kruys A."/>
            <person name="Hutchinson M.I."/>
            <person name="Powell A.J."/>
            <person name="Barry K."/>
            <person name="Miller A.N."/>
            <person name="Grigoriev I.V."/>
            <person name="Debuchy R."/>
            <person name="Gladieux P."/>
            <person name="Hiltunen Thoren M."/>
            <person name="Johannesson H."/>
        </authorList>
    </citation>
    <scope>NUCLEOTIDE SEQUENCE [LARGE SCALE GENOMIC DNA]</scope>
    <source>
        <strain evidence="3">CBS 340.73</strain>
    </source>
</reference>
<dbReference type="InterPro" id="IPR056672">
    <property type="entry name" value="DUF7770"/>
</dbReference>